<dbReference type="Proteomes" id="UP000179807">
    <property type="component" value="Unassembled WGS sequence"/>
</dbReference>
<dbReference type="OrthoDB" id="28864at2759"/>
<evidence type="ECO:0000256" key="1">
    <source>
        <dbReference type="ARBA" id="ARBA00022741"/>
    </source>
</evidence>
<organism evidence="2 3">
    <name type="scientific">Tritrichomonas foetus</name>
    <dbReference type="NCBI Taxonomy" id="1144522"/>
    <lineage>
        <taxon>Eukaryota</taxon>
        <taxon>Metamonada</taxon>
        <taxon>Parabasalia</taxon>
        <taxon>Tritrichomonadida</taxon>
        <taxon>Tritrichomonadidae</taxon>
        <taxon>Tritrichomonas</taxon>
    </lineage>
</organism>
<protein>
    <submittedName>
        <fullName evidence="2">Ras-related protein RABH1b</fullName>
    </submittedName>
</protein>
<name>A0A1J4KIY0_9EUKA</name>
<comment type="caution">
    <text evidence="2">The sequence shown here is derived from an EMBL/GenBank/DDBJ whole genome shotgun (WGS) entry which is preliminary data.</text>
</comment>
<evidence type="ECO:0000313" key="3">
    <source>
        <dbReference type="Proteomes" id="UP000179807"/>
    </source>
</evidence>
<dbReference type="EMBL" id="MLAK01000643">
    <property type="protein sequence ID" value="OHT09277.1"/>
    <property type="molecule type" value="Genomic_DNA"/>
</dbReference>
<proteinExistence type="predicted"/>
<dbReference type="SMART" id="SM00174">
    <property type="entry name" value="RHO"/>
    <property type="match status" value="1"/>
</dbReference>
<dbReference type="PROSITE" id="PS51417">
    <property type="entry name" value="ARF"/>
    <property type="match status" value="1"/>
</dbReference>
<dbReference type="InterPro" id="IPR027417">
    <property type="entry name" value="P-loop_NTPase"/>
</dbReference>
<dbReference type="PROSITE" id="PS51420">
    <property type="entry name" value="RHO"/>
    <property type="match status" value="1"/>
</dbReference>
<dbReference type="PROSITE" id="PS51419">
    <property type="entry name" value="RAB"/>
    <property type="match status" value="1"/>
</dbReference>
<dbReference type="SMART" id="SM00175">
    <property type="entry name" value="RAB"/>
    <property type="match status" value="1"/>
</dbReference>
<dbReference type="AlphaFoldDB" id="A0A1J4KIY0"/>
<reference evidence="2" key="1">
    <citation type="submission" date="2016-10" db="EMBL/GenBank/DDBJ databases">
        <authorList>
            <person name="Benchimol M."/>
            <person name="Almeida L.G."/>
            <person name="Vasconcelos A.T."/>
            <person name="Perreira-Neves A."/>
            <person name="Rosa I.A."/>
            <person name="Tasca T."/>
            <person name="Bogo M.R."/>
            <person name="de Souza W."/>
        </authorList>
    </citation>
    <scope>NUCLEOTIDE SEQUENCE [LARGE SCALE GENOMIC DNA]</scope>
    <source>
        <strain evidence="2">K</strain>
    </source>
</reference>
<dbReference type="RefSeq" id="XP_068362413.1">
    <property type="nucleotide sequence ID" value="XM_068502217.1"/>
</dbReference>
<dbReference type="GO" id="GO:0003924">
    <property type="term" value="F:GTPase activity"/>
    <property type="evidence" value="ECO:0007669"/>
    <property type="project" value="InterPro"/>
</dbReference>
<dbReference type="SUPFAM" id="SSF52540">
    <property type="entry name" value="P-loop containing nucleoside triphosphate hydrolases"/>
    <property type="match status" value="1"/>
</dbReference>
<keyword evidence="3" id="KW-1185">Reference proteome</keyword>
<dbReference type="NCBIfam" id="TIGR00231">
    <property type="entry name" value="small_GTP"/>
    <property type="match status" value="1"/>
</dbReference>
<dbReference type="SMART" id="SM00173">
    <property type="entry name" value="RAS"/>
    <property type="match status" value="1"/>
</dbReference>
<keyword evidence="1" id="KW-0547">Nucleotide-binding</keyword>
<gene>
    <name evidence="2" type="ORF">TRFO_21839</name>
</gene>
<dbReference type="SMART" id="SM00176">
    <property type="entry name" value="RAN"/>
    <property type="match status" value="1"/>
</dbReference>
<accession>A0A1J4KIY0</accession>
<dbReference type="Gene3D" id="3.40.50.300">
    <property type="entry name" value="P-loop containing nucleotide triphosphate hydrolases"/>
    <property type="match status" value="1"/>
</dbReference>
<dbReference type="GeneID" id="94836921"/>
<dbReference type="PRINTS" id="PR00449">
    <property type="entry name" value="RASTRNSFRMNG"/>
</dbReference>
<sequence length="193" mass="21305">MSLSQLNSGYKVSFVGDSNVGKTSIITRLQCSEFDPVTTPTVGVSNTQVPIKLNDEKIWLNIWDTAGQERFRSLVPVYTHGANCVVIVFDVSQRTSFESLDSWIQKIHDETDNRTPIVVCANKCDLSKEVSVQECKKWCDENDCELYITSAATGENITELFMGIAQLVSAPKTVPVVSNQSLEDANEGKSNCC</sequence>
<dbReference type="InterPro" id="IPR005225">
    <property type="entry name" value="Small_GTP-bd"/>
</dbReference>
<dbReference type="Pfam" id="PF00071">
    <property type="entry name" value="Ras"/>
    <property type="match status" value="1"/>
</dbReference>
<dbReference type="GO" id="GO:0005525">
    <property type="term" value="F:GTP binding"/>
    <property type="evidence" value="ECO:0007669"/>
    <property type="project" value="InterPro"/>
</dbReference>
<dbReference type="SMART" id="SM00177">
    <property type="entry name" value="ARF"/>
    <property type="match status" value="1"/>
</dbReference>
<dbReference type="InterPro" id="IPR001806">
    <property type="entry name" value="Small_GTPase"/>
</dbReference>
<dbReference type="PROSITE" id="PS51421">
    <property type="entry name" value="RAS"/>
    <property type="match status" value="1"/>
</dbReference>
<dbReference type="FunFam" id="3.40.50.300:FF:000808">
    <property type="entry name" value="Small GTP-binding protein, putative"/>
    <property type="match status" value="1"/>
</dbReference>
<evidence type="ECO:0000313" key="2">
    <source>
        <dbReference type="EMBL" id="OHT09277.1"/>
    </source>
</evidence>
<dbReference type="PANTHER" id="PTHR47978">
    <property type="match status" value="1"/>
</dbReference>
<dbReference type="VEuPathDB" id="TrichDB:TRFO_21839"/>
<dbReference type="CDD" id="cd00154">
    <property type="entry name" value="Rab"/>
    <property type="match status" value="1"/>
</dbReference>